<keyword evidence="3" id="KW-1185">Reference proteome</keyword>
<dbReference type="GO" id="GO:0003743">
    <property type="term" value="F:translation initiation factor activity"/>
    <property type="evidence" value="ECO:0007669"/>
    <property type="project" value="UniProtKB-KW"/>
</dbReference>
<dbReference type="AlphaFoldDB" id="A0A848G8Y0"/>
<sequence>MKTKLKPANRPLPKRAKIERSRSVKNQVGVEGSAIERKRNKQSIRKITPAFKNGTGASRKPFLSAHGNAKKSIERKRGSRGDESVEAVAQENATDINKTRRQEIYTLRRARSVIFERLLSNKHVDDTAYSSRVDINTVNNGSSHPVNDKNNVNENYEIESLPPHLILTSQIESAVPSLGFCDKLSCTFTPKSHGGGRLEDRLSMLSEPNARGYYLKRLGGSCDRIYRQSFQLLKMGDDRPIALLQINPRRTEHHFSRFELNPSDIGLGGVYEVKRVLKALFGERFKDDLRDGNITRLDAAVDVFKIRPDDLMVFSTSARQSGLFQRSFDKSGRETFVTETHTVGSQSSDYFVRCYDKAAQLWRVKAEETDGLITRVEVKLHPRTDNGVTLRVGDLRNARNPFSALVVTYYPTSEHSHYVFNLFVVAARSVGAERALKIISDKRVRSKFWNLLQDSVPNWWCPEKHWDEVLESLKVTGLFPRDIFHRK</sequence>
<evidence type="ECO:0000313" key="2">
    <source>
        <dbReference type="EMBL" id="NML27734.1"/>
    </source>
</evidence>
<proteinExistence type="predicted"/>
<protein>
    <submittedName>
        <fullName evidence="2">Replication initiation factor domain-containing protein</fullName>
    </submittedName>
</protein>
<feature type="compositionally biased region" description="Basic and acidic residues" evidence="1">
    <location>
        <begin position="71"/>
        <end position="83"/>
    </location>
</feature>
<name>A0A848G8Y0_9RHOO</name>
<accession>A0A848G8Y0</accession>
<feature type="compositionally biased region" description="Basic residues" evidence="1">
    <location>
        <begin position="1"/>
        <end position="15"/>
    </location>
</feature>
<comment type="caution">
    <text evidence="2">The sequence shown here is derived from an EMBL/GenBank/DDBJ whole genome shotgun (WGS) entry which is preliminary data.</text>
</comment>
<keyword evidence="2" id="KW-0648">Protein biosynthesis</keyword>
<evidence type="ECO:0000313" key="3">
    <source>
        <dbReference type="Proteomes" id="UP000580043"/>
    </source>
</evidence>
<organism evidence="2 3">
    <name type="scientific">Zoogloea dura</name>
    <dbReference type="NCBI Taxonomy" id="2728840"/>
    <lineage>
        <taxon>Bacteria</taxon>
        <taxon>Pseudomonadati</taxon>
        <taxon>Pseudomonadota</taxon>
        <taxon>Betaproteobacteria</taxon>
        <taxon>Rhodocyclales</taxon>
        <taxon>Zoogloeaceae</taxon>
        <taxon>Zoogloea</taxon>
    </lineage>
</organism>
<dbReference type="EMBL" id="JABBGA010000018">
    <property type="protein sequence ID" value="NML27734.1"/>
    <property type="molecule type" value="Genomic_DNA"/>
</dbReference>
<dbReference type="RefSeq" id="WP_169147272.1">
    <property type="nucleotide sequence ID" value="NZ_JABBGA010000018.1"/>
</dbReference>
<reference evidence="2 3" key="1">
    <citation type="submission" date="2020-04" db="EMBL/GenBank/DDBJ databases">
        <title>Zoogloea sp. G-4-1-14 isolated from soil.</title>
        <authorList>
            <person name="Dahal R.H."/>
        </authorList>
    </citation>
    <scope>NUCLEOTIDE SEQUENCE [LARGE SCALE GENOMIC DNA]</scope>
    <source>
        <strain evidence="2 3">G-4-1-14</strain>
    </source>
</reference>
<keyword evidence="2" id="KW-0396">Initiation factor</keyword>
<dbReference type="Proteomes" id="UP000580043">
    <property type="component" value="Unassembled WGS sequence"/>
</dbReference>
<gene>
    <name evidence="2" type="ORF">HHL15_18425</name>
</gene>
<feature type="region of interest" description="Disordered" evidence="1">
    <location>
        <begin position="1"/>
        <end position="87"/>
    </location>
</feature>
<evidence type="ECO:0000256" key="1">
    <source>
        <dbReference type="SAM" id="MobiDB-lite"/>
    </source>
</evidence>